<dbReference type="EMBL" id="VSRR010012639">
    <property type="protein sequence ID" value="MPC54786.1"/>
    <property type="molecule type" value="Genomic_DNA"/>
</dbReference>
<proteinExistence type="predicted"/>
<organism evidence="1 2">
    <name type="scientific">Portunus trituberculatus</name>
    <name type="common">Swimming crab</name>
    <name type="synonym">Neptunus trituberculatus</name>
    <dbReference type="NCBI Taxonomy" id="210409"/>
    <lineage>
        <taxon>Eukaryota</taxon>
        <taxon>Metazoa</taxon>
        <taxon>Ecdysozoa</taxon>
        <taxon>Arthropoda</taxon>
        <taxon>Crustacea</taxon>
        <taxon>Multicrustacea</taxon>
        <taxon>Malacostraca</taxon>
        <taxon>Eumalacostraca</taxon>
        <taxon>Eucarida</taxon>
        <taxon>Decapoda</taxon>
        <taxon>Pleocyemata</taxon>
        <taxon>Brachyura</taxon>
        <taxon>Eubrachyura</taxon>
        <taxon>Portunoidea</taxon>
        <taxon>Portunidae</taxon>
        <taxon>Portuninae</taxon>
        <taxon>Portunus</taxon>
    </lineage>
</organism>
<keyword evidence="2" id="KW-1185">Reference proteome</keyword>
<comment type="caution">
    <text evidence="1">The sequence shown here is derived from an EMBL/GenBank/DDBJ whole genome shotgun (WGS) entry which is preliminary data.</text>
</comment>
<dbReference type="Proteomes" id="UP000324222">
    <property type="component" value="Unassembled WGS sequence"/>
</dbReference>
<reference evidence="1 2" key="1">
    <citation type="submission" date="2019-05" db="EMBL/GenBank/DDBJ databases">
        <title>Another draft genome of Portunus trituberculatus and its Hox gene families provides insights of decapod evolution.</title>
        <authorList>
            <person name="Jeong J.-H."/>
            <person name="Song I."/>
            <person name="Kim S."/>
            <person name="Choi T."/>
            <person name="Kim D."/>
            <person name="Ryu S."/>
            <person name="Kim W."/>
        </authorList>
    </citation>
    <scope>NUCLEOTIDE SEQUENCE [LARGE SCALE GENOMIC DNA]</scope>
    <source>
        <tissue evidence="1">Muscle</tissue>
    </source>
</reference>
<sequence>MESPLPRYAFVMCLRSLSSPCPAIAVKLGAWEPYVLSLSSVMVFSRSARGAGFEWAV</sequence>
<name>A0A5B7GB96_PORTR</name>
<protein>
    <submittedName>
        <fullName evidence="1">Uncharacterized protein</fullName>
    </submittedName>
</protein>
<evidence type="ECO:0000313" key="1">
    <source>
        <dbReference type="EMBL" id="MPC54786.1"/>
    </source>
</evidence>
<dbReference type="AlphaFoldDB" id="A0A5B7GB96"/>
<evidence type="ECO:0000313" key="2">
    <source>
        <dbReference type="Proteomes" id="UP000324222"/>
    </source>
</evidence>
<accession>A0A5B7GB96</accession>
<gene>
    <name evidence="1" type="ORF">E2C01_048712</name>
</gene>